<dbReference type="OrthoDB" id="442460at2759"/>
<proteinExistence type="predicted"/>
<dbReference type="Proteomes" id="UP000006906">
    <property type="component" value="Chromosome 2"/>
</dbReference>
<dbReference type="ExpressionAtlas" id="A0A2K3E0V7">
    <property type="expression patterns" value="baseline"/>
</dbReference>
<dbReference type="PANTHER" id="PTHR33524">
    <property type="entry name" value="C5ORF35"/>
    <property type="match status" value="1"/>
</dbReference>
<dbReference type="GeneID" id="66052287"/>
<feature type="compositionally biased region" description="Low complexity" evidence="1">
    <location>
        <begin position="281"/>
        <end position="305"/>
    </location>
</feature>
<dbReference type="RefSeq" id="XP_042926967.1">
    <property type="nucleotide sequence ID" value="XM_043059332.1"/>
</dbReference>
<dbReference type="EMBL" id="CM008963">
    <property type="protein sequence ID" value="PNW86428.1"/>
    <property type="molecule type" value="Genomic_DNA"/>
</dbReference>
<accession>A0A2K3E0V7</accession>
<name>A0A2K3E0V7_CHLRE</name>
<protein>
    <recommendedName>
        <fullName evidence="4">SET domain-containing protein</fullName>
    </recommendedName>
</protein>
<dbReference type="Gramene" id="PNW86428">
    <property type="protein sequence ID" value="PNW86428"/>
    <property type="gene ID" value="CHLRE_02g086076v5"/>
</dbReference>
<evidence type="ECO:0008006" key="4">
    <source>
        <dbReference type="Google" id="ProtNLM"/>
    </source>
</evidence>
<feature type="region of interest" description="Disordered" evidence="1">
    <location>
        <begin position="401"/>
        <end position="448"/>
    </location>
</feature>
<feature type="region of interest" description="Disordered" evidence="1">
    <location>
        <begin position="524"/>
        <end position="552"/>
    </location>
</feature>
<reference evidence="2 3" key="1">
    <citation type="journal article" date="2007" name="Science">
        <title>The Chlamydomonas genome reveals the evolution of key animal and plant functions.</title>
        <authorList>
            <person name="Merchant S.S."/>
            <person name="Prochnik S.E."/>
            <person name="Vallon O."/>
            <person name="Harris E.H."/>
            <person name="Karpowicz S.J."/>
            <person name="Witman G.B."/>
            <person name="Terry A."/>
            <person name="Salamov A."/>
            <person name="Fritz-Laylin L.K."/>
            <person name="Marechal-Drouard L."/>
            <person name="Marshall W.F."/>
            <person name="Qu L.H."/>
            <person name="Nelson D.R."/>
            <person name="Sanderfoot A.A."/>
            <person name="Spalding M.H."/>
            <person name="Kapitonov V.V."/>
            <person name="Ren Q."/>
            <person name="Ferris P."/>
            <person name="Lindquist E."/>
            <person name="Shapiro H."/>
            <person name="Lucas S.M."/>
            <person name="Grimwood J."/>
            <person name="Schmutz J."/>
            <person name="Cardol P."/>
            <person name="Cerutti H."/>
            <person name="Chanfreau G."/>
            <person name="Chen C.L."/>
            <person name="Cognat V."/>
            <person name="Croft M.T."/>
            <person name="Dent R."/>
            <person name="Dutcher S."/>
            <person name="Fernandez E."/>
            <person name="Fukuzawa H."/>
            <person name="Gonzalez-Ballester D."/>
            <person name="Gonzalez-Halphen D."/>
            <person name="Hallmann A."/>
            <person name="Hanikenne M."/>
            <person name="Hippler M."/>
            <person name="Inwood W."/>
            <person name="Jabbari K."/>
            <person name="Kalanon M."/>
            <person name="Kuras R."/>
            <person name="Lefebvre P.A."/>
            <person name="Lemaire S.D."/>
            <person name="Lobanov A.V."/>
            <person name="Lohr M."/>
            <person name="Manuell A."/>
            <person name="Meier I."/>
            <person name="Mets L."/>
            <person name="Mittag M."/>
            <person name="Mittelmeier T."/>
            <person name="Moroney J.V."/>
            <person name="Moseley J."/>
            <person name="Napoli C."/>
            <person name="Nedelcu A.M."/>
            <person name="Niyogi K."/>
            <person name="Novoselov S.V."/>
            <person name="Paulsen I.T."/>
            <person name="Pazour G."/>
            <person name="Purton S."/>
            <person name="Ral J.P."/>
            <person name="Riano-Pachon D.M."/>
            <person name="Riekhof W."/>
            <person name="Rymarquis L."/>
            <person name="Schroda M."/>
            <person name="Stern D."/>
            <person name="Umen J."/>
            <person name="Willows R."/>
            <person name="Wilson N."/>
            <person name="Zimmer S.L."/>
            <person name="Allmer J."/>
            <person name="Balk J."/>
            <person name="Bisova K."/>
            <person name="Chen C.J."/>
            <person name="Elias M."/>
            <person name="Gendler K."/>
            <person name="Hauser C."/>
            <person name="Lamb M.R."/>
            <person name="Ledford H."/>
            <person name="Long J.C."/>
            <person name="Minagawa J."/>
            <person name="Page M.D."/>
            <person name="Pan J."/>
            <person name="Pootakham W."/>
            <person name="Roje S."/>
            <person name="Rose A."/>
            <person name="Stahlberg E."/>
            <person name="Terauchi A.M."/>
            <person name="Yang P."/>
            <person name="Ball S."/>
            <person name="Bowler C."/>
            <person name="Dieckmann C.L."/>
            <person name="Gladyshev V.N."/>
            <person name="Green P."/>
            <person name="Jorgensen R."/>
            <person name="Mayfield S."/>
            <person name="Mueller-Roeber B."/>
            <person name="Rajamani S."/>
            <person name="Sayre R.T."/>
            <person name="Brokstein P."/>
            <person name="Dubchak I."/>
            <person name="Goodstein D."/>
            <person name="Hornick L."/>
            <person name="Huang Y.W."/>
            <person name="Jhaveri J."/>
            <person name="Luo Y."/>
            <person name="Martinez D."/>
            <person name="Ngau W.C."/>
            <person name="Otillar B."/>
            <person name="Poliakov A."/>
            <person name="Porter A."/>
            <person name="Szajkowski L."/>
            <person name="Werner G."/>
            <person name="Zhou K."/>
            <person name="Grigoriev I.V."/>
            <person name="Rokhsar D.S."/>
            <person name="Grossman A.R."/>
        </authorList>
    </citation>
    <scope>NUCLEOTIDE SEQUENCE [LARGE SCALE GENOMIC DNA]</scope>
    <source>
        <strain evidence="3">CC-503</strain>
    </source>
</reference>
<feature type="region of interest" description="Disordered" evidence="1">
    <location>
        <begin position="133"/>
        <end position="183"/>
    </location>
</feature>
<dbReference type="KEGG" id="cre:CHLRE_02g086076v5"/>
<evidence type="ECO:0000313" key="3">
    <source>
        <dbReference type="Proteomes" id="UP000006906"/>
    </source>
</evidence>
<dbReference type="InParanoid" id="A0A2K3E0V7"/>
<evidence type="ECO:0000313" key="2">
    <source>
        <dbReference type="EMBL" id="PNW86428.1"/>
    </source>
</evidence>
<gene>
    <name evidence="2" type="ORF">CHLRE_02g086076v5</name>
</gene>
<organism evidence="2 3">
    <name type="scientific">Chlamydomonas reinhardtii</name>
    <name type="common">Chlamydomonas smithii</name>
    <dbReference type="NCBI Taxonomy" id="3055"/>
    <lineage>
        <taxon>Eukaryota</taxon>
        <taxon>Viridiplantae</taxon>
        <taxon>Chlorophyta</taxon>
        <taxon>core chlorophytes</taxon>
        <taxon>Chlorophyceae</taxon>
        <taxon>CS clade</taxon>
        <taxon>Chlamydomonadales</taxon>
        <taxon>Chlamydomonadaceae</taxon>
        <taxon>Chlamydomonas</taxon>
    </lineage>
</organism>
<dbReference type="AlphaFoldDB" id="A0A2K3E0V7"/>
<feature type="compositionally biased region" description="Gly residues" evidence="1">
    <location>
        <begin position="533"/>
        <end position="544"/>
    </location>
</feature>
<dbReference type="FunCoup" id="A0A2K3E0V7">
    <property type="interactions" value="375"/>
</dbReference>
<feature type="compositionally biased region" description="Gly residues" evidence="1">
    <location>
        <begin position="134"/>
        <end position="151"/>
    </location>
</feature>
<keyword evidence="3" id="KW-1185">Reference proteome</keyword>
<sequence>MWRALMSSRFASWVVGKVSLPKERQLQHELDLQRLYILTHLARAGAAGKQVNLQALMLKSQSLEPPVIRAEVEAALTAQVVAVAEALHQELKQAGDPALAAEGMAAAAAEIQRRKARDASGFSKLIKGLRGDNKAGGGSGSGSGSSGGGSSRGAPVACGAEGTGAAGPGPSSSGNSGGSGGSWRVMSQSALAAALQRRGGFSLSLRPSSVPHPEAGVGVFLEGEARAGTVVAVFPGVLYGRTQLAHMPNFPKVDTDNPYLSCRYDQSIVDSKPWGRGDPGGSSSSSSSGSGRSSSSENWQATAAPAAATAGGGGTWWGWAGPLSAALTYLEGRHPLALGHYVNHPGQGQSPNVLEAPLDIPLDHPLLALLTCSALVSSASRPWLRAYLPCLQPPLHYDPFNKAAGNDADEGDDEEDEDDEEEDDRAKRAAVAAGGDGGSGAVPERPRAPGELRRRQLLEPPGGVVRLLVLVATRGLKDGEELLQNYRMNPHVRRPDWYVVHDAEAEERRWAKIRALDLGFKGGKTAAAAGAAGSTGSGGSGSQGSGPASPAG</sequence>
<evidence type="ECO:0000256" key="1">
    <source>
        <dbReference type="SAM" id="MobiDB-lite"/>
    </source>
</evidence>
<feature type="region of interest" description="Disordered" evidence="1">
    <location>
        <begin position="271"/>
        <end position="305"/>
    </location>
</feature>
<dbReference type="InterPro" id="IPR040415">
    <property type="entry name" value="SETD9"/>
</dbReference>
<feature type="compositionally biased region" description="Acidic residues" evidence="1">
    <location>
        <begin position="407"/>
        <end position="423"/>
    </location>
</feature>
<dbReference type="PANTHER" id="PTHR33524:SF1">
    <property type="entry name" value="SET DOMAIN-CONTAINING PROTEIN"/>
    <property type="match status" value="1"/>
</dbReference>